<dbReference type="SUPFAM" id="SSF54506">
    <property type="entry name" value="Diaminopimelate epimerase-like"/>
    <property type="match status" value="2"/>
</dbReference>
<dbReference type="GO" id="GO:0009089">
    <property type="term" value="P:lysine biosynthetic process via diaminopimelate"/>
    <property type="evidence" value="ECO:0007669"/>
    <property type="project" value="UniProtKB-UniRule"/>
</dbReference>
<evidence type="ECO:0000256" key="4">
    <source>
        <dbReference type="ARBA" id="ARBA00022605"/>
    </source>
</evidence>
<dbReference type="PANTHER" id="PTHR31689">
    <property type="entry name" value="DIAMINOPIMELATE EPIMERASE, CHLOROPLASTIC"/>
    <property type="match status" value="1"/>
</dbReference>
<feature type="binding site" evidence="8">
    <location>
        <position position="11"/>
    </location>
    <ligand>
        <name>substrate</name>
    </ligand>
</feature>
<evidence type="ECO:0000256" key="5">
    <source>
        <dbReference type="ARBA" id="ARBA00023154"/>
    </source>
</evidence>
<comment type="subcellular location">
    <subcellularLocation>
        <location evidence="8">Cytoplasm</location>
    </subcellularLocation>
</comment>
<feature type="binding site" evidence="8">
    <location>
        <begin position="200"/>
        <end position="201"/>
    </location>
    <ligand>
        <name>substrate</name>
    </ligand>
</feature>
<evidence type="ECO:0000256" key="7">
    <source>
        <dbReference type="ARBA" id="ARBA00051712"/>
    </source>
</evidence>
<dbReference type="Pfam" id="PF01678">
    <property type="entry name" value="DAP_epimerase"/>
    <property type="match status" value="2"/>
</dbReference>
<comment type="function">
    <text evidence="8">Catalyzes the stereoinversion of LL-2,6-diaminopimelate (L,L-DAP) to meso-diaminopimelate (meso-DAP), a precursor of L-lysine and an essential component of the bacterial peptidoglycan.</text>
</comment>
<evidence type="ECO:0000256" key="2">
    <source>
        <dbReference type="ARBA" id="ARBA00010219"/>
    </source>
</evidence>
<comment type="similarity">
    <text evidence="2 8">Belongs to the diaminopimelate epimerase family.</text>
</comment>
<feature type="site" description="Could be important to modulate the pK values of the two catalytic cysteine residues" evidence="8">
    <location>
        <position position="151"/>
    </location>
</feature>
<gene>
    <name evidence="8" type="primary">dapF</name>
    <name evidence="10" type="ORF">IAB60_03050</name>
</gene>
<dbReference type="Gene3D" id="3.10.310.10">
    <property type="entry name" value="Diaminopimelate Epimerase, Chain A, domain 1"/>
    <property type="match status" value="2"/>
</dbReference>
<dbReference type="EC" id="5.1.1.7" evidence="3 8"/>
<evidence type="ECO:0000256" key="8">
    <source>
        <dbReference type="HAMAP-Rule" id="MF_00197"/>
    </source>
</evidence>
<dbReference type="NCBIfam" id="TIGR00652">
    <property type="entry name" value="DapF"/>
    <property type="match status" value="1"/>
</dbReference>
<comment type="pathway">
    <text evidence="1 8">Amino-acid biosynthesis; L-lysine biosynthesis via DAP pathway; DL-2,6-diaminopimelate from LL-2,6-diaminopimelate: step 1/1.</text>
</comment>
<dbReference type="AlphaFoldDB" id="A0A9D1GHY9"/>
<reference evidence="10" key="1">
    <citation type="submission" date="2020-10" db="EMBL/GenBank/DDBJ databases">
        <authorList>
            <person name="Gilroy R."/>
        </authorList>
    </citation>
    <scope>NUCLEOTIDE SEQUENCE</scope>
    <source>
        <strain evidence="10">CHK123-3438</strain>
    </source>
</reference>
<evidence type="ECO:0000313" key="10">
    <source>
        <dbReference type="EMBL" id="HIT41071.1"/>
    </source>
</evidence>
<dbReference type="PROSITE" id="PS01326">
    <property type="entry name" value="DAP_EPIMERASE"/>
    <property type="match status" value="1"/>
</dbReference>
<evidence type="ECO:0000313" key="11">
    <source>
        <dbReference type="Proteomes" id="UP000886860"/>
    </source>
</evidence>
<feature type="active site" evidence="9">
    <location>
        <position position="71"/>
    </location>
</feature>
<organism evidence="10 11">
    <name type="scientific">Candidatus Caccovicinus merdipullorum</name>
    <dbReference type="NCBI Taxonomy" id="2840724"/>
    <lineage>
        <taxon>Bacteria</taxon>
        <taxon>Bacillati</taxon>
        <taxon>Bacillota</taxon>
        <taxon>Clostridia</taxon>
        <taxon>Eubacteriales</taxon>
        <taxon>Candidatus Caccovicinus</taxon>
    </lineage>
</organism>
<protein>
    <recommendedName>
        <fullName evidence="3 8">Diaminopimelate epimerase</fullName>
        <shortName evidence="8">DAP epimerase</shortName>
        <ecNumber evidence="3 8">5.1.1.7</ecNumber>
    </recommendedName>
    <alternativeName>
        <fullName evidence="8">PLP-independent amino acid racemase</fullName>
    </alternativeName>
</protein>
<evidence type="ECO:0000256" key="6">
    <source>
        <dbReference type="ARBA" id="ARBA00023235"/>
    </source>
</evidence>
<feature type="active site" description="Proton donor" evidence="8">
    <location>
        <position position="71"/>
    </location>
</feature>
<feature type="binding site" evidence="8">
    <location>
        <position position="149"/>
    </location>
    <ligand>
        <name>substrate</name>
    </ligand>
</feature>
<feature type="active site" description="Proton acceptor" evidence="8">
    <location>
        <position position="209"/>
    </location>
</feature>
<feature type="binding site" evidence="8">
    <location>
        <begin position="210"/>
        <end position="211"/>
    </location>
    <ligand>
        <name>substrate</name>
    </ligand>
</feature>
<proteinExistence type="inferred from homology"/>
<name>A0A9D1GHY9_9FIRM</name>
<evidence type="ECO:0000256" key="3">
    <source>
        <dbReference type="ARBA" id="ARBA00013080"/>
    </source>
</evidence>
<dbReference type="HAMAP" id="MF_00197">
    <property type="entry name" value="DAP_epimerase"/>
    <property type="match status" value="1"/>
</dbReference>
<dbReference type="InterPro" id="IPR001653">
    <property type="entry name" value="DAP_epimerase_DapF"/>
</dbReference>
<keyword evidence="4 8" id="KW-0028">Amino-acid biosynthesis</keyword>
<sequence length="272" mass="29699">MKFTKMHGISNDYVYVNAFEEKVPDPARVARIVSARRTGIGSDGLILIAPSDKADCRMIMYNADGSEGAMCGNGIRCVGKYVYDHGIAVKNPLTVETRSGIKTLTFRIENGNVEEATVDMGIPQQTSALPEEICVAGEEYSFVGISVGNPHAVYFMDDIDSLDLEKIGPAFENHSRFPGRTNTEFVQILNRKHLKMRVWERGSGETWACGTGATACAAAAVLMGYADDTVTVSLKGGDLTISWDRDTGHIYMTGPAKEVFWGEIDLPEDNDN</sequence>
<evidence type="ECO:0000256" key="9">
    <source>
        <dbReference type="PROSITE-ProRule" id="PRU10125"/>
    </source>
</evidence>
<reference evidence="10" key="2">
    <citation type="journal article" date="2021" name="PeerJ">
        <title>Extensive microbial diversity within the chicken gut microbiome revealed by metagenomics and culture.</title>
        <authorList>
            <person name="Gilroy R."/>
            <person name="Ravi A."/>
            <person name="Getino M."/>
            <person name="Pursley I."/>
            <person name="Horton D.L."/>
            <person name="Alikhan N.F."/>
            <person name="Baker D."/>
            <person name="Gharbi K."/>
            <person name="Hall N."/>
            <person name="Watson M."/>
            <person name="Adriaenssens E.M."/>
            <person name="Foster-Nyarko E."/>
            <person name="Jarju S."/>
            <person name="Secka A."/>
            <person name="Antonio M."/>
            <person name="Oren A."/>
            <person name="Chaudhuri R.R."/>
            <person name="La Ragione R."/>
            <person name="Hildebrand F."/>
            <person name="Pallen M.J."/>
        </authorList>
    </citation>
    <scope>NUCLEOTIDE SEQUENCE</scope>
    <source>
        <strain evidence="10">CHK123-3438</strain>
    </source>
</reference>
<dbReference type="Proteomes" id="UP000886860">
    <property type="component" value="Unassembled WGS sequence"/>
</dbReference>
<comment type="caution">
    <text evidence="10">The sequence shown here is derived from an EMBL/GenBank/DDBJ whole genome shotgun (WGS) entry which is preliminary data.</text>
</comment>
<evidence type="ECO:0000256" key="1">
    <source>
        <dbReference type="ARBA" id="ARBA00005196"/>
    </source>
</evidence>
<feature type="binding site" evidence="8">
    <location>
        <position position="62"/>
    </location>
    <ligand>
        <name>substrate</name>
    </ligand>
</feature>
<dbReference type="GO" id="GO:0005829">
    <property type="term" value="C:cytosol"/>
    <property type="evidence" value="ECO:0007669"/>
    <property type="project" value="TreeGrafter"/>
</dbReference>
<dbReference type="PANTHER" id="PTHR31689:SF0">
    <property type="entry name" value="DIAMINOPIMELATE EPIMERASE"/>
    <property type="match status" value="1"/>
</dbReference>
<dbReference type="GO" id="GO:0008837">
    <property type="term" value="F:diaminopimelate epimerase activity"/>
    <property type="evidence" value="ECO:0007669"/>
    <property type="project" value="UniProtKB-UniRule"/>
</dbReference>
<keyword evidence="6 8" id="KW-0413">Isomerase</keyword>
<dbReference type="InterPro" id="IPR018510">
    <property type="entry name" value="DAP_epimerase_AS"/>
</dbReference>
<feature type="binding site" evidence="8">
    <location>
        <position position="182"/>
    </location>
    <ligand>
        <name>substrate</name>
    </ligand>
</feature>
<feature type="site" description="Could be important to modulate the pK values of the two catalytic cysteine residues" evidence="8">
    <location>
        <position position="200"/>
    </location>
</feature>
<feature type="binding site" evidence="8">
    <location>
        <begin position="72"/>
        <end position="73"/>
    </location>
    <ligand>
        <name>substrate</name>
    </ligand>
</feature>
<keyword evidence="8" id="KW-0963">Cytoplasm</keyword>
<dbReference type="EMBL" id="DVKS01000051">
    <property type="protein sequence ID" value="HIT41071.1"/>
    <property type="molecule type" value="Genomic_DNA"/>
</dbReference>
<comment type="subunit">
    <text evidence="8">Homodimer.</text>
</comment>
<comment type="catalytic activity">
    <reaction evidence="7 8">
        <text>(2S,6S)-2,6-diaminopimelate = meso-2,6-diaminopimelate</text>
        <dbReference type="Rhea" id="RHEA:15393"/>
        <dbReference type="ChEBI" id="CHEBI:57609"/>
        <dbReference type="ChEBI" id="CHEBI:57791"/>
        <dbReference type="EC" id="5.1.1.7"/>
    </reaction>
</comment>
<accession>A0A9D1GHY9</accession>
<keyword evidence="5 8" id="KW-0457">Lysine biosynthesis</keyword>
<comment type="caution">
    <text evidence="8">Lacks conserved residue(s) required for the propagation of feature annotation.</text>
</comment>